<proteinExistence type="predicted"/>
<evidence type="ECO:0000313" key="2">
    <source>
        <dbReference type="WBParaSite" id="PS1159_v2.g21174.t1"/>
    </source>
</evidence>
<accession>A0AC35FUU7</accession>
<protein>
    <submittedName>
        <fullName evidence="2">BZIP domain-containing protein</fullName>
    </submittedName>
</protein>
<evidence type="ECO:0000313" key="1">
    <source>
        <dbReference type="Proteomes" id="UP000887580"/>
    </source>
</evidence>
<sequence>MLSDTITQSCSSRRGMDSGASSLRAAGIGGKSIHVDGFQQSARNCVFTWAASTASAVEERFEQFSIPDVEEEEPGSSHGTFKTILPFKYGTTTLLLSLQGQNCGYRETNSNRPYSSAAAPAYIDTNYISCTQQSSPVAQVPSISGISFDQVDYNSSSCFEPIYYTTNTSDVSLCQDNFYGNTVTTSEKSVDDWIQYLHSDDEEGCSPSYEQESLGINCDSLFPEFAEEDLTMLDTILAEETFSDSVTLPFHPQQQDMPAGSSAASPQYQYLPEEQPQQSQAIQYIPIAPKPADFQPAQSQSPTSSTSSSTTTTDKTNQRSRKRQRIVFNNSEEEYRIKRDLNNAASAKSREKKRQHQEFMKLEKVRLESRNRQLKNEVEEFERQIATLKDILYSKIKK</sequence>
<dbReference type="WBParaSite" id="PS1159_v2.g21174.t1">
    <property type="protein sequence ID" value="PS1159_v2.g21174.t1"/>
    <property type="gene ID" value="PS1159_v2.g21174"/>
</dbReference>
<dbReference type="Proteomes" id="UP000887580">
    <property type="component" value="Unplaced"/>
</dbReference>
<reference evidence="2" key="1">
    <citation type="submission" date="2022-11" db="UniProtKB">
        <authorList>
            <consortium name="WormBaseParasite"/>
        </authorList>
    </citation>
    <scope>IDENTIFICATION</scope>
</reference>
<organism evidence="1 2">
    <name type="scientific">Panagrolaimus sp. PS1159</name>
    <dbReference type="NCBI Taxonomy" id="55785"/>
    <lineage>
        <taxon>Eukaryota</taxon>
        <taxon>Metazoa</taxon>
        <taxon>Ecdysozoa</taxon>
        <taxon>Nematoda</taxon>
        <taxon>Chromadorea</taxon>
        <taxon>Rhabditida</taxon>
        <taxon>Tylenchina</taxon>
        <taxon>Panagrolaimomorpha</taxon>
        <taxon>Panagrolaimoidea</taxon>
        <taxon>Panagrolaimidae</taxon>
        <taxon>Panagrolaimus</taxon>
    </lineage>
</organism>
<name>A0AC35FUU7_9BILA</name>